<keyword evidence="2" id="KW-0732">Signal</keyword>
<dbReference type="SUPFAM" id="SSF48695">
    <property type="entry name" value="Multiheme cytochromes"/>
    <property type="match status" value="1"/>
</dbReference>
<dbReference type="PANTHER" id="PTHR19328">
    <property type="entry name" value="HEDGEHOG-INTERACTING PROTEIN"/>
    <property type="match status" value="1"/>
</dbReference>
<comment type="caution">
    <text evidence="4">The sequence shown here is derived from an EMBL/GenBank/DDBJ whole genome shotgun (WGS) entry which is preliminary data.</text>
</comment>
<dbReference type="InterPro" id="IPR011041">
    <property type="entry name" value="Quinoprot_gluc/sorb_DH_b-prop"/>
</dbReference>
<dbReference type="PANTHER" id="PTHR19328:SF75">
    <property type="entry name" value="ALDOSE SUGAR DEHYDROGENASE YLII"/>
    <property type="match status" value="1"/>
</dbReference>
<accession>A0ABT3G495</accession>
<dbReference type="Pfam" id="PF07995">
    <property type="entry name" value="GSDH"/>
    <property type="match status" value="2"/>
</dbReference>
<feature type="chain" id="PRO_5046703605" evidence="2">
    <location>
        <begin position="21"/>
        <end position="905"/>
    </location>
</feature>
<feature type="signal peptide" evidence="2">
    <location>
        <begin position="1"/>
        <end position="20"/>
    </location>
</feature>
<gene>
    <name evidence="4" type="ORF">OJ996_12030</name>
</gene>
<dbReference type="InterPro" id="IPR036280">
    <property type="entry name" value="Multihaem_cyt_sf"/>
</dbReference>
<feature type="compositionally biased region" description="Acidic residues" evidence="1">
    <location>
        <begin position="797"/>
        <end position="811"/>
    </location>
</feature>
<dbReference type="RefSeq" id="WP_264513834.1">
    <property type="nucleotide sequence ID" value="NZ_JAPDDR010000005.1"/>
</dbReference>
<evidence type="ECO:0000256" key="2">
    <source>
        <dbReference type="SAM" id="SignalP"/>
    </source>
</evidence>
<evidence type="ECO:0000259" key="3">
    <source>
        <dbReference type="Pfam" id="PF07995"/>
    </source>
</evidence>
<dbReference type="InterPro" id="IPR011042">
    <property type="entry name" value="6-blade_b-propeller_TolB-like"/>
</dbReference>
<protein>
    <submittedName>
        <fullName evidence="4">PQQ-dependent sugar dehydrogenase</fullName>
    </submittedName>
</protein>
<evidence type="ECO:0000313" key="5">
    <source>
        <dbReference type="Proteomes" id="UP001165653"/>
    </source>
</evidence>
<dbReference type="EMBL" id="JAPDDR010000005">
    <property type="protein sequence ID" value="MCW1914309.1"/>
    <property type="molecule type" value="Genomic_DNA"/>
</dbReference>
<organism evidence="4 5">
    <name type="scientific">Luteolibacter rhizosphaerae</name>
    <dbReference type="NCBI Taxonomy" id="2989719"/>
    <lineage>
        <taxon>Bacteria</taxon>
        <taxon>Pseudomonadati</taxon>
        <taxon>Verrucomicrobiota</taxon>
        <taxon>Verrucomicrobiia</taxon>
        <taxon>Verrucomicrobiales</taxon>
        <taxon>Verrucomicrobiaceae</taxon>
        <taxon>Luteolibacter</taxon>
    </lineage>
</organism>
<dbReference type="Proteomes" id="UP001165653">
    <property type="component" value="Unassembled WGS sequence"/>
</dbReference>
<dbReference type="Gene3D" id="2.120.10.30">
    <property type="entry name" value="TolB, C-terminal domain"/>
    <property type="match status" value="1"/>
</dbReference>
<feature type="domain" description="Glucose/Sorbosone dehydrogenase" evidence="3">
    <location>
        <begin position="264"/>
        <end position="365"/>
    </location>
</feature>
<sequence length="905" mass="97817">MRRLPLAAILLPFACGSLKADPLPLRQPNPALNVPAAPPTTSLSLVDAFPLSFAAPTCLASEPNNQLRLYVCEKAGVIQLIPDVTATSPGKVAFFNLAGVVNPRTDEEFRNVSEGGLLGLAFHPNYAQNRYFYVFYSVRIEIGGEYELHQRISRFTTLAGNPNAVDLTSEHILLQQIDDEGNHNGGDLHFGPDGYLYISVGDGGGQNDVGLNSQRIDKDFFSAIMRIDVDKKVGNLEPNPHPNPAEHTNRADAVQRTNGIAHYSIPADNPFVGAETFNGLPVADEYVRTEFWATGLRNPWRFSFDGADLWCGDVGGSKREEVNRIEKGKNYGWIYREGLGTGGTLGSHPPQPAGFVHENPVHAYPRTGSSSVPQSEVPDTLRGESIIGGLIYRGGISSLYGKYIFGDHVSGHIWSMNPEGPTRNVTRLAGSSFISSFGTDPSNGDLLVTDWDSNKVLRLKSNTTVGNFPDTLSETGLFSNVATLTPAPGLVPYDVNLPFWSDHAVKTRWFSVPNASATLSPSAEGAWTIPDGALWVKHFEMEMERGNPASKKRLETRLLVKNAGGAYGVSYRWNNAGTEATLVQDAGESFPLAVTMGGIPAPQVWSIPARSQCMSCHTPQAGYALSFNTRQLNLPKDILGHTGNQLTTLFNQGYLSANPGSPNMLPRHLRADESDYSVEARVRSYLAVNCSYCHKTGGSAQGQWDGRPELLLSETGLINGNATNNGGNPANKLVVPGDTTHSIVLNRVAVSNGFTRMPPLGSNVIDTAAASLLSTWINGELDARQSYAEWRIANFEPDADPAGEPGADADGDGFTNQEEYLAGTDPSSGSSRFVPQIEGEAGEFTLSFEVPLNRSYRIETSGNLGQWTPWDIPGNQGLPSAGGVVEIAIPASDPMRFFRVELREN</sequence>
<evidence type="ECO:0000256" key="1">
    <source>
        <dbReference type="SAM" id="MobiDB-lite"/>
    </source>
</evidence>
<dbReference type="InterPro" id="IPR012938">
    <property type="entry name" value="Glc/Sorbosone_DH"/>
</dbReference>
<reference evidence="4" key="1">
    <citation type="submission" date="2022-10" db="EMBL/GenBank/DDBJ databases">
        <title>Luteolibacter sp. GHJ8, whole genome shotgun sequencing project.</title>
        <authorList>
            <person name="Zhao G."/>
            <person name="Shen L."/>
        </authorList>
    </citation>
    <scope>NUCLEOTIDE SEQUENCE</scope>
    <source>
        <strain evidence="4">GHJ8</strain>
    </source>
</reference>
<dbReference type="SUPFAM" id="SSF50952">
    <property type="entry name" value="Soluble quinoprotein glucose dehydrogenase"/>
    <property type="match status" value="1"/>
</dbReference>
<name>A0ABT3G495_9BACT</name>
<evidence type="ECO:0000313" key="4">
    <source>
        <dbReference type="EMBL" id="MCW1914309.1"/>
    </source>
</evidence>
<keyword evidence="5" id="KW-1185">Reference proteome</keyword>
<feature type="domain" description="Glucose/Sorbosone dehydrogenase" evidence="3">
    <location>
        <begin position="89"/>
        <end position="234"/>
    </location>
</feature>
<proteinExistence type="predicted"/>
<feature type="region of interest" description="Disordered" evidence="1">
    <location>
        <begin position="796"/>
        <end position="834"/>
    </location>
</feature>